<name>A0A9X1MCI8_9MICC</name>
<keyword evidence="1" id="KW-0812">Transmembrane</keyword>
<organism evidence="3 4">
    <name type="scientific">Arthrobacter caoxuetaonis</name>
    <dbReference type="NCBI Taxonomy" id="2886935"/>
    <lineage>
        <taxon>Bacteria</taxon>
        <taxon>Bacillati</taxon>
        <taxon>Actinomycetota</taxon>
        <taxon>Actinomycetes</taxon>
        <taxon>Micrococcales</taxon>
        <taxon>Micrococcaceae</taxon>
        <taxon>Arthrobacter</taxon>
    </lineage>
</organism>
<keyword evidence="4" id="KW-1185">Reference proteome</keyword>
<sequence>MHPSVRPTASWGARTGLAALAGGLLAAASLAGAPSAQAADDYLQVSLDGNSFGTSVRGAVFPEGVRLVPGEGSTASVWIRNAGPEAAFLSVGAISRDMDSELSGHLSLAATLASINAGAGGLGPAGTCTDLDLGAGIPAGTDRRLDLAAGLALAAPNSTMNKRGSFDLVFLLDAAGEGNRSACDGVTGGVRPVQLPQTGGTPGSSPAAPTAGAETLMVQGTPAAANAPGFAVPALQAAPAGLPARPAAQPAATDVPADVEPASFIESTVEPIIRTWQGTLMVLLAVGFFAAAAARTRISRKPASA</sequence>
<keyword evidence="2" id="KW-0732">Signal</keyword>
<accession>A0A9X1MCI8</accession>
<dbReference type="Proteomes" id="UP001139158">
    <property type="component" value="Unassembled WGS sequence"/>
</dbReference>
<feature type="transmembrane region" description="Helical" evidence="1">
    <location>
        <begin position="276"/>
        <end position="294"/>
    </location>
</feature>
<keyword evidence="1" id="KW-0472">Membrane</keyword>
<evidence type="ECO:0000313" key="3">
    <source>
        <dbReference type="EMBL" id="MCC3297231.1"/>
    </source>
</evidence>
<evidence type="ECO:0000256" key="1">
    <source>
        <dbReference type="SAM" id="Phobius"/>
    </source>
</evidence>
<dbReference type="RefSeq" id="WP_227895028.1">
    <property type="nucleotide sequence ID" value="NZ_CP099466.1"/>
</dbReference>
<dbReference type="AlphaFoldDB" id="A0A9X1MCI8"/>
<keyword evidence="1" id="KW-1133">Transmembrane helix</keyword>
<evidence type="ECO:0000313" key="4">
    <source>
        <dbReference type="Proteomes" id="UP001139158"/>
    </source>
</evidence>
<evidence type="ECO:0000256" key="2">
    <source>
        <dbReference type="SAM" id="SignalP"/>
    </source>
</evidence>
<feature type="signal peptide" evidence="2">
    <location>
        <begin position="1"/>
        <end position="38"/>
    </location>
</feature>
<proteinExistence type="predicted"/>
<reference evidence="3" key="1">
    <citation type="submission" date="2021-10" db="EMBL/GenBank/DDBJ databases">
        <title>Novel species in genus Arthrobacter.</title>
        <authorList>
            <person name="Liu Y."/>
        </authorList>
    </citation>
    <scope>NUCLEOTIDE SEQUENCE</scope>
    <source>
        <strain evidence="3">Zg-Y453</strain>
    </source>
</reference>
<protein>
    <submittedName>
        <fullName evidence="3">Uncharacterized protein</fullName>
    </submittedName>
</protein>
<gene>
    <name evidence="3" type="ORF">LJ757_05345</name>
</gene>
<comment type="caution">
    <text evidence="3">The sequence shown here is derived from an EMBL/GenBank/DDBJ whole genome shotgun (WGS) entry which is preliminary data.</text>
</comment>
<dbReference type="EMBL" id="JAJFZV010000004">
    <property type="protein sequence ID" value="MCC3297231.1"/>
    <property type="molecule type" value="Genomic_DNA"/>
</dbReference>
<feature type="chain" id="PRO_5040976678" evidence="2">
    <location>
        <begin position="39"/>
        <end position="305"/>
    </location>
</feature>